<dbReference type="GO" id="GO:0003677">
    <property type="term" value="F:DNA binding"/>
    <property type="evidence" value="ECO:0007669"/>
    <property type="project" value="InterPro"/>
</dbReference>
<sequence length="223" mass="25528">MRLDDYPEREDAKRVWLNQTEANDEVGALIDEAQSPQQEIAFRLGSQAGLRREEIASVTANDFTHAPDGFLRVWNDYAKRGKYRETPIPEELASSVRTISYDHNPDEPIVDVEPNSIYRWVKRAAERRYAETGDEGWTYLDVHDLRRTWGGHLLWDCGVLPAVVMSWGGWEDWPTFRDSYLGEMSPAAAEREREKISFVSGGRGEESGSDRVFRPTVETASPY</sequence>
<dbReference type="EMBL" id="NSKC01000012">
    <property type="protein sequence ID" value="PAU80243.1"/>
    <property type="molecule type" value="Genomic_DNA"/>
</dbReference>
<evidence type="ECO:0000313" key="4">
    <source>
        <dbReference type="EMBL" id="PAU80243.1"/>
    </source>
</evidence>
<feature type="domain" description="Tyr recombinase" evidence="3">
    <location>
        <begin position="14"/>
        <end position="197"/>
    </location>
</feature>
<organism evidence="4 5">
    <name type="scientific">Halorubrum salipaludis</name>
    <dbReference type="NCBI Taxonomy" id="2032630"/>
    <lineage>
        <taxon>Archaea</taxon>
        <taxon>Methanobacteriati</taxon>
        <taxon>Methanobacteriota</taxon>
        <taxon>Stenosarchaea group</taxon>
        <taxon>Halobacteria</taxon>
        <taxon>Halobacteriales</taxon>
        <taxon>Haloferacaceae</taxon>
        <taxon>Halorubrum</taxon>
    </lineage>
</organism>
<dbReference type="Pfam" id="PF00589">
    <property type="entry name" value="Phage_integrase"/>
    <property type="match status" value="1"/>
</dbReference>
<gene>
    <name evidence="4" type="ORF">CK500_15350</name>
</gene>
<accession>A0A2A2F6T6</accession>
<dbReference type="CDD" id="cd00397">
    <property type="entry name" value="DNA_BRE_C"/>
    <property type="match status" value="1"/>
</dbReference>
<keyword evidence="5" id="KW-1185">Reference proteome</keyword>
<dbReference type="GO" id="GO:0015074">
    <property type="term" value="P:DNA integration"/>
    <property type="evidence" value="ECO:0007669"/>
    <property type="project" value="InterPro"/>
</dbReference>
<reference evidence="4 5" key="1">
    <citation type="submission" date="2017-08" db="EMBL/GenBank/DDBJ databases">
        <title>The strain WRN001 was isolated from Binhai saline alkaline soil, Tianjin, China.</title>
        <authorList>
            <person name="Liu D."/>
            <person name="Zhang G."/>
        </authorList>
    </citation>
    <scope>NUCLEOTIDE SEQUENCE [LARGE SCALE GENOMIC DNA]</scope>
    <source>
        <strain evidence="4 5">WN019</strain>
    </source>
</reference>
<proteinExistence type="predicted"/>
<dbReference type="OrthoDB" id="216982at2157"/>
<evidence type="ECO:0000259" key="3">
    <source>
        <dbReference type="PROSITE" id="PS51898"/>
    </source>
</evidence>
<dbReference type="InterPro" id="IPR011010">
    <property type="entry name" value="DNA_brk_join_enz"/>
</dbReference>
<protein>
    <submittedName>
        <fullName evidence="4">Integrase</fullName>
    </submittedName>
</protein>
<comment type="caution">
    <text evidence="4">The sequence shown here is derived from an EMBL/GenBank/DDBJ whole genome shotgun (WGS) entry which is preliminary data.</text>
</comment>
<keyword evidence="1" id="KW-0233">DNA recombination</keyword>
<dbReference type="InterPro" id="IPR013762">
    <property type="entry name" value="Integrase-like_cat_sf"/>
</dbReference>
<dbReference type="Proteomes" id="UP000218083">
    <property type="component" value="Unassembled WGS sequence"/>
</dbReference>
<dbReference type="SUPFAM" id="SSF56349">
    <property type="entry name" value="DNA breaking-rejoining enzymes"/>
    <property type="match status" value="1"/>
</dbReference>
<dbReference type="RefSeq" id="WP_095638079.1">
    <property type="nucleotide sequence ID" value="NZ_NSKC01000012.1"/>
</dbReference>
<dbReference type="Gene3D" id="1.10.443.10">
    <property type="entry name" value="Intergrase catalytic core"/>
    <property type="match status" value="1"/>
</dbReference>
<evidence type="ECO:0000313" key="5">
    <source>
        <dbReference type="Proteomes" id="UP000218083"/>
    </source>
</evidence>
<dbReference type="PROSITE" id="PS51898">
    <property type="entry name" value="TYR_RECOMBINASE"/>
    <property type="match status" value="1"/>
</dbReference>
<feature type="region of interest" description="Disordered" evidence="2">
    <location>
        <begin position="189"/>
        <end position="223"/>
    </location>
</feature>
<name>A0A2A2F6T6_9EURY</name>
<dbReference type="AlphaFoldDB" id="A0A2A2F6T6"/>
<evidence type="ECO:0000256" key="2">
    <source>
        <dbReference type="SAM" id="MobiDB-lite"/>
    </source>
</evidence>
<feature type="compositionally biased region" description="Basic and acidic residues" evidence="2">
    <location>
        <begin position="203"/>
        <end position="213"/>
    </location>
</feature>
<evidence type="ECO:0000256" key="1">
    <source>
        <dbReference type="ARBA" id="ARBA00023172"/>
    </source>
</evidence>
<dbReference type="GO" id="GO:0006310">
    <property type="term" value="P:DNA recombination"/>
    <property type="evidence" value="ECO:0007669"/>
    <property type="project" value="UniProtKB-KW"/>
</dbReference>
<dbReference type="InterPro" id="IPR002104">
    <property type="entry name" value="Integrase_catalytic"/>
</dbReference>